<dbReference type="STRING" id="1714016.BA724_03210"/>
<feature type="domain" description="RNA polymerase sigma factor 70 region 4 type 2" evidence="1">
    <location>
        <begin position="101"/>
        <end position="152"/>
    </location>
</feature>
<evidence type="ECO:0000313" key="3">
    <source>
        <dbReference type="Proteomes" id="UP000095658"/>
    </source>
</evidence>
<dbReference type="EMBL" id="MAMP01000012">
    <property type="protein sequence ID" value="OES45826.1"/>
    <property type="molecule type" value="Genomic_DNA"/>
</dbReference>
<dbReference type="OrthoDB" id="2083683at2"/>
<protein>
    <recommendedName>
        <fullName evidence="1">RNA polymerase sigma factor 70 region 4 type 2 domain-containing protein</fullName>
    </recommendedName>
</protein>
<gene>
    <name evidence="2" type="ORF">BA724_03210</name>
</gene>
<dbReference type="Gene3D" id="1.10.10.10">
    <property type="entry name" value="Winged helix-like DNA-binding domain superfamily/Winged helix DNA-binding domain"/>
    <property type="match status" value="1"/>
</dbReference>
<reference evidence="2 3" key="1">
    <citation type="submission" date="2016-06" db="EMBL/GenBank/DDBJ databases">
        <title>Domibacillus iocasae genome sequencing.</title>
        <authorList>
            <person name="Verma A."/>
            <person name="Pal Y."/>
            <person name="Ojha A.K."/>
            <person name="Krishnamurthi S."/>
        </authorList>
    </citation>
    <scope>NUCLEOTIDE SEQUENCE [LARGE SCALE GENOMIC DNA]</scope>
    <source>
        <strain evidence="2 3">DSM 29979</strain>
    </source>
</reference>
<evidence type="ECO:0000259" key="1">
    <source>
        <dbReference type="Pfam" id="PF08281"/>
    </source>
</evidence>
<dbReference type="GO" id="GO:0016987">
    <property type="term" value="F:sigma factor activity"/>
    <property type="evidence" value="ECO:0007669"/>
    <property type="project" value="InterPro"/>
</dbReference>
<evidence type="ECO:0000313" key="2">
    <source>
        <dbReference type="EMBL" id="OES45826.1"/>
    </source>
</evidence>
<comment type="caution">
    <text evidence="2">The sequence shown here is derived from an EMBL/GenBank/DDBJ whole genome shotgun (WGS) entry which is preliminary data.</text>
</comment>
<dbReference type="GO" id="GO:0003677">
    <property type="term" value="F:DNA binding"/>
    <property type="evidence" value="ECO:0007669"/>
    <property type="project" value="InterPro"/>
</dbReference>
<dbReference type="RefSeq" id="WP_069937823.1">
    <property type="nucleotide sequence ID" value="NZ_MAMP01000012.1"/>
</dbReference>
<sequence>MRTLIYEYKQSLRALKEVKAAIEAKPELLEQDLQDKTLINSMISEVEFAIQWMVSGRNPDARRGADRTGAYTLDPKLIEAVVPNRIVASEERKLTADEKWLLDDVLGDLTTREKDVFTLIKAEGITFEYTAELLGLTKSSVQTYLERAEQKIEVRKNGSLFLVS</sequence>
<dbReference type="InterPro" id="IPR013324">
    <property type="entry name" value="RNA_pol_sigma_r3/r4-like"/>
</dbReference>
<keyword evidence="3" id="KW-1185">Reference proteome</keyword>
<dbReference type="Proteomes" id="UP000095658">
    <property type="component" value="Unassembled WGS sequence"/>
</dbReference>
<organism evidence="2 3">
    <name type="scientific">Domibacillus iocasae</name>
    <dbReference type="NCBI Taxonomy" id="1714016"/>
    <lineage>
        <taxon>Bacteria</taxon>
        <taxon>Bacillati</taxon>
        <taxon>Bacillota</taxon>
        <taxon>Bacilli</taxon>
        <taxon>Bacillales</taxon>
        <taxon>Bacillaceae</taxon>
        <taxon>Domibacillus</taxon>
    </lineage>
</organism>
<dbReference type="CDD" id="cd06171">
    <property type="entry name" value="Sigma70_r4"/>
    <property type="match status" value="1"/>
</dbReference>
<dbReference type="GO" id="GO:0006352">
    <property type="term" value="P:DNA-templated transcription initiation"/>
    <property type="evidence" value="ECO:0007669"/>
    <property type="project" value="InterPro"/>
</dbReference>
<name>A0A1E7DRW9_9BACI</name>
<dbReference type="SUPFAM" id="SSF88659">
    <property type="entry name" value="Sigma3 and sigma4 domains of RNA polymerase sigma factors"/>
    <property type="match status" value="1"/>
</dbReference>
<dbReference type="AlphaFoldDB" id="A0A1E7DRW9"/>
<proteinExistence type="predicted"/>
<accession>A0A1E7DRW9</accession>
<dbReference type="InterPro" id="IPR036388">
    <property type="entry name" value="WH-like_DNA-bd_sf"/>
</dbReference>
<dbReference type="Pfam" id="PF08281">
    <property type="entry name" value="Sigma70_r4_2"/>
    <property type="match status" value="1"/>
</dbReference>
<dbReference type="InterPro" id="IPR013249">
    <property type="entry name" value="RNA_pol_sigma70_r4_t2"/>
</dbReference>